<gene>
    <name evidence="1" type="ORF">F8M41_002144</name>
</gene>
<name>A0A8H3XDB3_GIGMA</name>
<dbReference type="EMBL" id="WTPW01001181">
    <property type="protein sequence ID" value="KAF0450684.1"/>
    <property type="molecule type" value="Genomic_DNA"/>
</dbReference>
<sequence length="248" mass="29262">MLGSLDQYIKYEKHYNQVIRNDNFIKRLQNNLQFSTSINKEFNIKNNQLINENNQLKEIISCNFNNQQIRIKTIKEIAQKERKNFYDNLINLINNQERFSLENLLLYTPLDWLSKLNSVIVKFIKTIIYNENENQLIGEKLFKYTIAIDAIYGTRNLKYVSAINLAALAIKYAFARSKSIIDIDNHIISSRSYSKFVKWLENLASKQVIFPEGFVFLAFDNEQKGQKNYLDHEYNTVIFHTVTNFAAF</sequence>
<keyword evidence="2" id="KW-1185">Reference proteome</keyword>
<reference evidence="1 2" key="1">
    <citation type="journal article" date="2019" name="Environ. Microbiol.">
        <title>At the nexus of three kingdoms: the genome of the mycorrhizal fungus Gigaspora margarita provides insights into plant, endobacterial and fungal interactions.</title>
        <authorList>
            <person name="Venice F."/>
            <person name="Ghignone S."/>
            <person name="Salvioli di Fossalunga A."/>
            <person name="Amselem J."/>
            <person name="Novero M."/>
            <person name="Xianan X."/>
            <person name="Sedzielewska Toro K."/>
            <person name="Morin E."/>
            <person name="Lipzen A."/>
            <person name="Grigoriev I.V."/>
            <person name="Henrissat B."/>
            <person name="Martin F.M."/>
            <person name="Bonfante P."/>
        </authorList>
    </citation>
    <scope>NUCLEOTIDE SEQUENCE [LARGE SCALE GENOMIC DNA]</scope>
    <source>
        <strain evidence="1 2">BEG34</strain>
    </source>
</reference>
<organism evidence="1 2">
    <name type="scientific">Gigaspora margarita</name>
    <dbReference type="NCBI Taxonomy" id="4874"/>
    <lineage>
        <taxon>Eukaryota</taxon>
        <taxon>Fungi</taxon>
        <taxon>Fungi incertae sedis</taxon>
        <taxon>Mucoromycota</taxon>
        <taxon>Glomeromycotina</taxon>
        <taxon>Glomeromycetes</taxon>
        <taxon>Diversisporales</taxon>
        <taxon>Gigasporaceae</taxon>
        <taxon>Gigaspora</taxon>
    </lineage>
</organism>
<comment type="caution">
    <text evidence="1">The sequence shown here is derived from an EMBL/GenBank/DDBJ whole genome shotgun (WGS) entry which is preliminary data.</text>
</comment>
<dbReference type="OrthoDB" id="2448326at2759"/>
<protein>
    <submittedName>
        <fullName evidence="1">Uncharacterized protein</fullName>
    </submittedName>
</protein>
<dbReference type="Proteomes" id="UP000439903">
    <property type="component" value="Unassembled WGS sequence"/>
</dbReference>
<accession>A0A8H3XDB3</accession>
<dbReference type="AlphaFoldDB" id="A0A8H3XDB3"/>
<evidence type="ECO:0000313" key="1">
    <source>
        <dbReference type="EMBL" id="KAF0450684.1"/>
    </source>
</evidence>
<proteinExistence type="predicted"/>
<evidence type="ECO:0000313" key="2">
    <source>
        <dbReference type="Proteomes" id="UP000439903"/>
    </source>
</evidence>